<dbReference type="Gene3D" id="3.40.50.1360">
    <property type="match status" value="1"/>
</dbReference>
<dbReference type="InterPro" id="IPR018356">
    <property type="entry name" value="Tscrpt_reg_HTH_DeoR_CS"/>
</dbReference>
<dbReference type="PRINTS" id="PR00037">
    <property type="entry name" value="HTHLACR"/>
</dbReference>
<dbReference type="PANTHER" id="PTHR30363:SF44">
    <property type="entry name" value="AGA OPERON TRANSCRIPTIONAL REPRESSOR-RELATED"/>
    <property type="match status" value="1"/>
</dbReference>
<dbReference type="PROSITE" id="PS51000">
    <property type="entry name" value="HTH_DEOR_2"/>
    <property type="match status" value="1"/>
</dbReference>
<sequence>MSVVLNERQQYILEQLDREKKVLVASLAEKLGVAPETIRRDLDTLEKEKKLKRVHGGAVKFHHVNHEPHFVKKMNVKTKAKKAIGKKAAAFIEDGDTIMIDVGTTTIHVAKAISGVKDVTIVTNSLAAAEELNTRLENQDFDGKIIVLGGITNPTQKSIVGAMTCKMLKGFRFDKLFLSCGGITMEDVSDFDFEECLVSSTMIERANQVFLLLDSSKVGHESFYKICSLSSVDCIICDVEMPAAWKQIKFDQMIKWVRVEGGEEDEG</sequence>
<dbReference type="SMART" id="SM00420">
    <property type="entry name" value="HTH_DEOR"/>
    <property type="match status" value="1"/>
</dbReference>
<dbReference type="InterPro" id="IPR036390">
    <property type="entry name" value="WH_DNA-bd_sf"/>
</dbReference>
<evidence type="ECO:0000256" key="1">
    <source>
        <dbReference type="ARBA" id="ARBA00023015"/>
    </source>
</evidence>
<evidence type="ECO:0000256" key="2">
    <source>
        <dbReference type="ARBA" id="ARBA00023125"/>
    </source>
</evidence>
<dbReference type="InterPro" id="IPR014036">
    <property type="entry name" value="DeoR-like_C"/>
</dbReference>
<dbReference type="Proteomes" id="UP000295132">
    <property type="component" value="Unassembled WGS sequence"/>
</dbReference>
<dbReference type="AlphaFoldDB" id="A0A4R5VSQ6"/>
<dbReference type="Gene3D" id="1.10.10.10">
    <property type="entry name" value="Winged helix-like DNA-binding domain superfamily/Winged helix DNA-binding domain"/>
    <property type="match status" value="1"/>
</dbReference>
<organism evidence="5 6">
    <name type="scientific">Bacillus salipaludis</name>
    <dbReference type="NCBI Taxonomy" id="2547811"/>
    <lineage>
        <taxon>Bacteria</taxon>
        <taxon>Bacillati</taxon>
        <taxon>Bacillota</taxon>
        <taxon>Bacilli</taxon>
        <taxon>Bacillales</taxon>
        <taxon>Bacillaceae</taxon>
        <taxon>Bacillus</taxon>
    </lineage>
</organism>
<dbReference type="SMART" id="SM01134">
    <property type="entry name" value="DeoRC"/>
    <property type="match status" value="1"/>
</dbReference>
<comment type="caution">
    <text evidence="5">The sequence shown here is derived from an EMBL/GenBank/DDBJ whole genome shotgun (WGS) entry which is preliminary data.</text>
</comment>
<evidence type="ECO:0000313" key="5">
    <source>
        <dbReference type="EMBL" id="TDK60870.1"/>
    </source>
</evidence>
<evidence type="ECO:0000256" key="3">
    <source>
        <dbReference type="ARBA" id="ARBA00023163"/>
    </source>
</evidence>
<dbReference type="GO" id="GO:0003700">
    <property type="term" value="F:DNA-binding transcription factor activity"/>
    <property type="evidence" value="ECO:0007669"/>
    <property type="project" value="InterPro"/>
</dbReference>
<evidence type="ECO:0000259" key="4">
    <source>
        <dbReference type="PROSITE" id="PS51000"/>
    </source>
</evidence>
<gene>
    <name evidence="5" type="ORF">E2K98_14195</name>
</gene>
<keyword evidence="2" id="KW-0238">DNA-binding</keyword>
<dbReference type="PANTHER" id="PTHR30363">
    <property type="entry name" value="HTH-TYPE TRANSCRIPTIONAL REGULATOR SRLR-RELATED"/>
    <property type="match status" value="1"/>
</dbReference>
<dbReference type="Pfam" id="PF00455">
    <property type="entry name" value="DeoRC"/>
    <property type="match status" value="1"/>
</dbReference>
<dbReference type="RefSeq" id="WP_133335141.1">
    <property type="nucleotide sequence ID" value="NZ_SMYO01000006.1"/>
</dbReference>
<dbReference type="SUPFAM" id="SSF100950">
    <property type="entry name" value="NagB/RpiA/CoA transferase-like"/>
    <property type="match status" value="1"/>
</dbReference>
<dbReference type="InterPro" id="IPR050313">
    <property type="entry name" value="Carb_Metab_HTH_regulators"/>
</dbReference>
<keyword evidence="1" id="KW-0805">Transcription regulation</keyword>
<dbReference type="PROSITE" id="PS00894">
    <property type="entry name" value="HTH_DEOR_1"/>
    <property type="match status" value="1"/>
</dbReference>
<keyword evidence="3" id="KW-0804">Transcription</keyword>
<dbReference type="EMBL" id="SMYO01000006">
    <property type="protein sequence ID" value="TDK60870.1"/>
    <property type="molecule type" value="Genomic_DNA"/>
</dbReference>
<proteinExistence type="predicted"/>
<feature type="domain" description="HTH deoR-type" evidence="4">
    <location>
        <begin position="5"/>
        <end position="60"/>
    </location>
</feature>
<dbReference type="Pfam" id="PF08220">
    <property type="entry name" value="HTH_DeoR"/>
    <property type="match status" value="1"/>
</dbReference>
<name>A0A4R5VSQ6_9BACI</name>
<dbReference type="SUPFAM" id="SSF46785">
    <property type="entry name" value="Winged helix' DNA-binding domain"/>
    <property type="match status" value="1"/>
</dbReference>
<dbReference type="InterPro" id="IPR001034">
    <property type="entry name" value="DeoR_HTH"/>
</dbReference>
<dbReference type="GO" id="GO:0003677">
    <property type="term" value="F:DNA binding"/>
    <property type="evidence" value="ECO:0007669"/>
    <property type="project" value="UniProtKB-KW"/>
</dbReference>
<protein>
    <submittedName>
        <fullName evidence="5">DeoR/GlpR transcriptional regulator</fullName>
    </submittedName>
</protein>
<dbReference type="InterPro" id="IPR037171">
    <property type="entry name" value="NagB/RpiA_transferase-like"/>
</dbReference>
<evidence type="ECO:0000313" key="6">
    <source>
        <dbReference type="Proteomes" id="UP000295132"/>
    </source>
</evidence>
<reference evidence="5 6" key="1">
    <citation type="submission" date="2019-03" db="EMBL/GenBank/DDBJ databases">
        <title>Bacillus niacini sp. nov. a Nicotinate-Metabolizing Mesophile Isolated from Soil.</title>
        <authorList>
            <person name="Zhang G."/>
        </authorList>
    </citation>
    <scope>NUCLEOTIDE SEQUENCE [LARGE SCALE GENOMIC DNA]</scope>
    <source>
        <strain evidence="5 6">WN066</strain>
    </source>
</reference>
<dbReference type="InterPro" id="IPR036388">
    <property type="entry name" value="WH-like_DNA-bd_sf"/>
</dbReference>
<accession>A0A4R5VSQ6</accession>